<dbReference type="Proteomes" id="UP000517916">
    <property type="component" value="Unassembled WGS sequence"/>
</dbReference>
<evidence type="ECO:0000313" key="2">
    <source>
        <dbReference type="Proteomes" id="UP000517916"/>
    </source>
</evidence>
<dbReference type="EMBL" id="JACJID010000002">
    <property type="protein sequence ID" value="MBA8925034.1"/>
    <property type="molecule type" value="Genomic_DNA"/>
</dbReference>
<keyword evidence="2" id="KW-1185">Reference proteome</keyword>
<organism evidence="1 2">
    <name type="scientific">Kutzneria viridogrisea</name>
    <dbReference type="NCBI Taxonomy" id="47990"/>
    <lineage>
        <taxon>Bacteria</taxon>
        <taxon>Bacillati</taxon>
        <taxon>Actinomycetota</taxon>
        <taxon>Actinomycetes</taxon>
        <taxon>Pseudonocardiales</taxon>
        <taxon>Pseudonocardiaceae</taxon>
        <taxon>Kutzneria</taxon>
    </lineage>
</organism>
<dbReference type="RefSeq" id="WP_182837176.1">
    <property type="nucleotide sequence ID" value="NZ_JACJID010000002.1"/>
</dbReference>
<accession>A0ABR6BDT0</accession>
<name>A0ABR6BDT0_9PSEU</name>
<evidence type="ECO:0008006" key="3">
    <source>
        <dbReference type="Google" id="ProtNLM"/>
    </source>
</evidence>
<proteinExistence type="predicted"/>
<protein>
    <recommendedName>
        <fullName evidence="3">DUF4178 domain-containing protein</fullName>
    </recommendedName>
</protein>
<comment type="caution">
    <text evidence="1">The sequence shown here is derived from an EMBL/GenBank/DDBJ whole genome shotgun (WGS) entry which is preliminary data.</text>
</comment>
<evidence type="ECO:0000313" key="1">
    <source>
        <dbReference type="EMBL" id="MBA8925034.1"/>
    </source>
</evidence>
<gene>
    <name evidence="1" type="ORF">BC739_002233</name>
</gene>
<sequence>MLMLILLGIVVLAARSGVRRQRQRDLVLSQRWAQIQSQAHTMPDAGLAQVANVYQPARRGSKAEIVWLATGYRQDTWFAYNWPRAGSIVLLRGSTGWGPHNQNPNVFYVAPNQILSLLPPDTMAAVRRQQQRDAQGVGR</sequence>
<reference evidence="1 2" key="1">
    <citation type="submission" date="2020-08" db="EMBL/GenBank/DDBJ databases">
        <title>Genomic Encyclopedia of Archaeal and Bacterial Type Strains, Phase II (KMG-II): from individual species to whole genera.</title>
        <authorList>
            <person name="Goeker M."/>
        </authorList>
    </citation>
    <scope>NUCLEOTIDE SEQUENCE [LARGE SCALE GENOMIC DNA]</scope>
    <source>
        <strain evidence="1 2">DSM 43850</strain>
    </source>
</reference>